<protein>
    <recommendedName>
        <fullName evidence="7">Major facilitator superfamily (MFS) profile domain-containing protein</fullName>
    </recommendedName>
</protein>
<organism evidence="8 9">
    <name type="scientific">Ferroacidibacillus organovorans</name>
    <dbReference type="NCBI Taxonomy" id="1765683"/>
    <lineage>
        <taxon>Bacteria</taxon>
        <taxon>Bacillati</taxon>
        <taxon>Bacillota</taxon>
        <taxon>Bacilli</taxon>
        <taxon>Bacillales</taxon>
        <taxon>Alicyclobacillaceae</taxon>
        <taxon>Ferroacidibacillus</taxon>
    </lineage>
</organism>
<evidence type="ECO:0000256" key="3">
    <source>
        <dbReference type="ARBA" id="ARBA00022692"/>
    </source>
</evidence>
<feature type="transmembrane region" description="Helical" evidence="6">
    <location>
        <begin position="53"/>
        <end position="75"/>
    </location>
</feature>
<dbReference type="InterPro" id="IPR011701">
    <property type="entry name" value="MFS"/>
</dbReference>
<dbReference type="Gene3D" id="1.20.1250.20">
    <property type="entry name" value="MFS general substrate transporter like domains"/>
    <property type="match status" value="1"/>
</dbReference>
<reference evidence="8 9" key="1">
    <citation type="submission" date="2017-02" db="EMBL/GenBank/DDBJ databases">
        <title>Draft genome of Acidibacillus ferrooxidans Huett2.</title>
        <authorList>
            <person name="Schopf S."/>
        </authorList>
    </citation>
    <scope>NUCLEOTIDE SEQUENCE [LARGE SCALE GENOMIC DNA]</scope>
    <source>
        <strain evidence="8 9">Huett2</strain>
    </source>
</reference>
<dbReference type="PROSITE" id="PS50850">
    <property type="entry name" value="MFS"/>
    <property type="match status" value="1"/>
</dbReference>
<keyword evidence="3 6" id="KW-0812">Transmembrane</keyword>
<evidence type="ECO:0000256" key="5">
    <source>
        <dbReference type="ARBA" id="ARBA00023136"/>
    </source>
</evidence>
<dbReference type="GO" id="GO:0022857">
    <property type="term" value="F:transmembrane transporter activity"/>
    <property type="evidence" value="ECO:0007669"/>
    <property type="project" value="InterPro"/>
</dbReference>
<dbReference type="EMBL" id="MWPS01000033">
    <property type="protein sequence ID" value="OPG15413.1"/>
    <property type="molecule type" value="Genomic_DNA"/>
</dbReference>
<dbReference type="PANTHER" id="PTHR23521:SF2">
    <property type="entry name" value="TRANSPORTER MFS SUPERFAMILY"/>
    <property type="match status" value="1"/>
</dbReference>
<name>A0A1V4ER50_9BACL</name>
<feature type="transmembrane region" description="Helical" evidence="6">
    <location>
        <begin position="20"/>
        <end position="41"/>
    </location>
</feature>
<evidence type="ECO:0000256" key="1">
    <source>
        <dbReference type="ARBA" id="ARBA00004651"/>
    </source>
</evidence>
<evidence type="ECO:0000256" key="4">
    <source>
        <dbReference type="ARBA" id="ARBA00022989"/>
    </source>
</evidence>
<comment type="caution">
    <text evidence="8">The sequence shown here is derived from an EMBL/GenBank/DDBJ whole genome shotgun (WGS) entry which is preliminary data.</text>
</comment>
<dbReference type="PANTHER" id="PTHR23521">
    <property type="entry name" value="TRANSPORTER MFS SUPERFAMILY"/>
    <property type="match status" value="1"/>
</dbReference>
<keyword evidence="9" id="KW-1185">Reference proteome</keyword>
<evidence type="ECO:0000313" key="9">
    <source>
        <dbReference type="Proteomes" id="UP000190229"/>
    </source>
</evidence>
<dbReference type="InterPro" id="IPR036259">
    <property type="entry name" value="MFS_trans_sf"/>
</dbReference>
<evidence type="ECO:0000256" key="6">
    <source>
        <dbReference type="SAM" id="Phobius"/>
    </source>
</evidence>
<feature type="domain" description="Major facilitator superfamily (MFS) profile" evidence="7">
    <location>
        <begin position="1"/>
        <end position="89"/>
    </location>
</feature>
<accession>A0A1V4ER50</accession>
<keyword evidence="5 6" id="KW-0472">Membrane</keyword>
<comment type="subcellular location">
    <subcellularLocation>
        <location evidence="1">Cell membrane</location>
        <topology evidence="1">Multi-pass membrane protein</topology>
    </subcellularLocation>
</comment>
<dbReference type="AlphaFoldDB" id="A0A1V4ER50"/>
<proteinExistence type="predicted"/>
<evidence type="ECO:0000256" key="2">
    <source>
        <dbReference type="ARBA" id="ARBA00022448"/>
    </source>
</evidence>
<evidence type="ECO:0000259" key="7">
    <source>
        <dbReference type="PROSITE" id="PS50850"/>
    </source>
</evidence>
<dbReference type="Proteomes" id="UP000190229">
    <property type="component" value="Unassembled WGS sequence"/>
</dbReference>
<dbReference type="RefSeq" id="WP_079291470.1">
    <property type="nucleotide sequence ID" value="NZ_MWPS01000033.1"/>
</dbReference>
<dbReference type="GO" id="GO:0005886">
    <property type="term" value="C:plasma membrane"/>
    <property type="evidence" value="ECO:0007669"/>
    <property type="project" value="UniProtKB-SubCell"/>
</dbReference>
<sequence>MESALNGDLPLYAEQVHLPLGVVSLSLASFVFGSLIFQLPLGYLGDRLGRRMVLIGCSTAGVVLFSLLTACVRFKRDVCRFMLPRRSIR</sequence>
<dbReference type="InterPro" id="IPR020846">
    <property type="entry name" value="MFS_dom"/>
</dbReference>
<dbReference type="Pfam" id="PF07690">
    <property type="entry name" value="MFS_1"/>
    <property type="match status" value="1"/>
</dbReference>
<evidence type="ECO:0000313" key="8">
    <source>
        <dbReference type="EMBL" id="OPG15413.1"/>
    </source>
</evidence>
<keyword evidence="4 6" id="KW-1133">Transmembrane helix</keyword>
<dbReference type="SUPFAM" id="SSF103473">
    <property type="entry name" value="MFS general substrate transporter"/>
    <property type="match status" value="1"/>
</dbReference>
<gene>
    <name evidence="8" type="ORF">B2M26_12050</name>
</gene>
<keyword evidence="2" id="KW-0813">Transport</keyword>